<accession>A0ABP8MFW6</accession>
<evidence type="ECO:0000313" key="7">
    <source>
        <dbReference type="Proteomes" id="UP001501175"/>
    </source>
</evidence>
<dbReference type="Proteomes" id="UP001501175">
    <property type="component" value="Unassembled WGS sequence"/>
</dbReference>
<keyword evidence="4" id="KW-0175">Coiled coil</keyword>
<feature type="coiled-coil region" evidence="4">
    <location>
        <begin position="34"/>
        <end position="61"/>
    </location>
</feature>
<comment type="caution">
    <text evidence="6">The sequence shown here is derived from an EMBL/GenBank/DDBJ whole genome shotgun (WGS) entry which is preliminary data.</text>
</comment>
<sequence>MSSPTDLSTLNIDDFRYDGRSGRKLSLKKAVTKLDDLYKDSDDYDKLLRELTAQIDELQQMMYAHNRYGLVVIFQAMDAAGKDGTIQHVFSGVNPLGMRVHSYKRPSDKELDHDFMWRNLIDLPERGTIGVFNRSYYEEVLVVRVHPEILTEKQHLPQELTADLDKVWKHRFDDIRNLEAYLFRNGFRVIKFFLNISFQEQGERLLKRIANPAKNWKFDEQDVVERGFWKQYMAAYEEAINETADDNAPWYVIPADDKKNMRLIVARVLANELKKLKLSFPEVNKRQHKTLQQLKEVIEGQNKNKQ</sequence>
<name>A0ABP8MFW6_9BACT</name>
<evidence type="ECO:0000259" key="5">
    <source>
        <dbReference type="Pfam" id="PF03976"/>
    </source>
</evidence>
<keyword evidence="7" id="KW-1185">Reference proteome</keyword>
<dbReference type="EMBL" id="BAABHD010000005">
    <property type="protein sequence ID" value="GAA4448519.1"/>
    <property type="molecule type" value="Genomic_DNA"/>
</dbReference>
<organism evidence="6 7">
    <name type="scientific">Nibrella saemangeumensis</name>
    <dbReference type="NCBI Taxonomy" id="1084526"/>
    <lineage>
        <taxon>Bacteria</taxon>
        <taxon>Pseudomonadati</taxon>
        <taxon>Bacteroidota</taxon>
        <taxon>Cytophagia</taxon>
        <taxon>Cytophagales</taxon>
        <taxon>Spirosomataceae</taxon>
        <taxon>Nibrella</taxon>
    </lineage>
</organism>
<evidence type="ECO:0000256" key="3">
    <source>
        <dbReference type="ARBA" id="ARBA00022777"/>
    </source>
</evidence>
<dbReference type="Gene3D" id="3.40.50.300">
    <property type="entry name" value="P-loop containing nucleotide triphosphate hydrolases"/>
    <property type="match status" value="1"/>
</dbReference>
<proteinExistence type="inferred from homology"/>
<dbReference type="InterPro" id="IPR016898">
    <property type="entry name" value="Polyphosphate_phosphotransfera"/>
</dbReference>
<dbReference type="InterPro" id="IPR022488">
    <property type="entry name" value="PPK2-related"/>
</dbReference>
<keyword evidence="2" id="KW-0808">Transferase</keyword>
<evidence type="ECO:0000256" key="1">
    <source>
        <dbReference type="ARBA" id="ARBA00009924"/>
    </source>
</evidence>
<dbReference type="Pfam" id="PF03976">
    <property type="entry name" value="PPK2"/>
    <property type="match status" value="1"/>
</dbReference>
<dbReference type="RefSeq" id="WP_345240499.1">
    <property type="nucleotide sequence ID" value="NZ_BAABHD010000005.1"/>
</dbReference>
<dbReference type="PANTHER" id="PTHR34383:SF3">
    <property type="entry name" value="POLYPHOSPHATE:AMP PHOSPHOTRANSFERASE"/>
    <property type="match status" value="1"/>
</dbReference>
<dbReference type="PIRSF" id="PIRSF028756">
    <property type="entry name" value="PPK2_prd"/>
    <property type="match status" value="1"/>
</dbReference>
<evidence type="ECO:0000313" key="6">
    <source>
        <dbReference type="EMBL" id="GAA4448519.1"/>
    </source>
</evidence>
<dbReference type="SUPFAM" id="SSF52540">
    <property type="entry name" value="P-loop containing nucleoside triphosphate hydrolases"/>
    <property type="match status" value="1"/>
</dbReference>
<keyword evidence="3 6" id="KW-0418">Kinase</keyword>
<evidence type="ECO:0000256" key="4">
    <source>
        <dbReference type="SAM" id="Coils"/>
    </source>
</evidence>
<reference evidence="7" key="1">
    <citation type="journal article" date="2019" name="Int. J. Syst. Evol. Microbiol.">
        <title>The Global Catalogue of Microorganisms (GCM) 10K type strain sequencing project: providing services to taxonomists for standard genome sequencing and annotation.</title>
        <authorList>
            <consortium name="The Broad Institute Genomics Platform"/>
            <consortium name="The Broad Institute Genome Sequencing Center for Infectious Disease"/>
            <person name="Wu L."/>
            <person name="Ma J."/>
        </authorList>
    </citation>
    <scope>NUCLEOTIDE SEQUENCE [LARGE SCALE GENOMIC DNA]</scope>
    <source>
        <strain evidence="7">JCM 17927</strain>
    </source>
</reference>
<gene>
    <name evidence="6" type="ORF">GCM10023189_06520</name>
</gene>
<feature type="domain" description="Polyphosphate kinase-2-related" evidence="5">
    <location>
        <begin position="40"/>
        <end position="276"/>
    </location>
</feature>
<dbReference type="InterPro" id="IPR027417">
    <property type="entry name" value="P-loop_NTPase"/>
</dbReference>
<dbReference type="PANTHER" id="PTHR34383">
    <property type="entry name" value="POLYPHOSPHATE:AMP PHOSPHOTRANSFERASE-RELATED"/>
    <property type="match status" value="1"/>
</dbReference>
<dbReference type="GO" id="GO:0016301">
    <property type="term" value="F:kinase activity"/>
    <property type="evidence" value="ECO:0007669"/>
    <property type="project" value="UniProtKB-KW"/>
</dbReference>
<evidence type="ECO:0000256" key="2">
    <source>
        <dbReference type="ARBA" id="ARBA00022679"/>
    </source>
</evidence>
<dbReference type="NCBIfam" id="TIGR03709">
    <property type="entry name" value="PPK2_rel_1"/>
    <property type="match status" value="1"/>
</dbReference>
<protein>
    <submittedName>
        <fullName evidence="6">Polyphosphate kinase 2 family protein</fullName>
    </submittedName>
</protein>
<dbReference type="InterPro" id="IPR022300">
    <property type="entry name" value="PPK2-rel_1"/>
</dbReference>
<comment type="similarity">
    <text evidence="1">Belongs to the polyphosphate kinase 2 (PPK2) family. Class I subfamily.</text>
</comment>